<reference evidence="2" key="1">
    <citation type="submission" date="2022-08" db="UniProtKB">
        <authorList>
            <consortium name="EnsemblMetazoa"/>
        </authorList>
    </citation>
    <scope>IDENTIFICATION</scope>
    <source>
        <strain evidence="2">05x7-T-G4-1.051#20</strain>
    </source>
</reference>
<dbReference type="Proteomes" id="UP000005408">
    <property type="component" value="Unassembled WGS sequence"/>
</dbReference>
<evidence type="ECO:0000256" key="1">
    <source>
        <dbReference type="SAM" id="SignalP"/>
    </source>
</evidence>
<organism evidence="2 3">
    <name type="scientific">Magallana gigas</name>
    <name type="common">Pacific oyster</name>
    <name type="synonym">Crassostrea gigas</name>
    <dbReference type="NCBI Taxonomy" id="29159"/>
    <lineage>
        <taxon>Eukaryota</taxon>
        <taxon>Metazoa</taxon>
        <taxon>Spiralia</taxon>
        <taxon>Lophotrochozoa</taxon>
        <taxon>Mollusca</taxon>
        <taxon>Bivalvia</taxon>
        <taxon>Autobranchia</taxon>
        <taxon>Pteriomorphia</taxon>
        <taxon>Ostreida</taxon>
        <taxon>Ostreoidea</taxon>
        <taxon>Ostreidae</taxon>
        <taxon>Magallana</taxon>
    </lineage>
</organism>
<name>A0A8W8JRI7_MAGGI</name>
<evidence type="ECO:0000313" key="3">
    <source>
        <dbReference type="Proteomes" id="UP000005408"/>
    </source>
</evidence>
<feature type="chain" id="PRO_5036488197" evidence="1">
    <location>
        <begin position="18"/>
        <end position="180"/>
    </location>
</feature>
<feature type="signal peptide" evidence="1">
    <location>
        <begin position="1"/>
        <end position="17"/>
    </location>
</feature>
<accession>A0A8W8JRI7</accession>
<evidence type="ECO:0000313" key="2">
    <source>
        <dbReference type="EnsemblMetazoa" id="G20589.15:cds"/>
    </source>
</evidence>
<dbReference type="AlphaFoldDB" id="A0A8W8JRI7"/>
<protein>
    <submittedName>
        <fullName evidence="2">Uncharacterized protein</fullName>
    </submittedName>
</protein>
<sequence length="180" mass="20528">QTFVVALLVACLLYCNGQETCVPSPPNVAEIDGETDTQPRDIQTKIMDALSNDTEVMLAVNALSAERALVYQESKSLYTDICPRRLVYVTRVYLSQYKEVCYVVSPYRQRVRYAVCGGSGCYGGKYYKSQCVRTGWTRLQFWVWCPNCGFKLIARWYPQCCSCYRWLPCLQAADEITGRS</sequence>
<keyword evidence="3" id="KW-1185">Reference proteome</keyword>
<dbReference type="EnsemblMetazoa" id="G20589.15">
    <property type="protein sequence ID" value="G20589.15:cds"/>
    <property type="gene ID" value="G20589"/>
</dbReference>
<proteinExistence type="predicted"/>
<keyword evidence="1" id="KW-0732">Signal</keyword>